<dbReference type="InterPro" id="IPR050766">
    <property type="entry name" value="Bact_Lucif_Oxidored"/>
</dbReference>
<dbReference type="AlphaFoldDB" id="A0A3Q9FSM9"/>
<dbReference type="InterPro" id="IPR036661">
    <property type="entry name" value="Luciferase-like_sf"/>
</dbReference>
<dbReference type="GO" id="GO:0016705">
    <property type="term" value="F:oxidoreductase activity, acting on paired donors, with incorporation or reduction of molecular oxygen"/>
    <property type="evidence" value="ECO:0007669"/>
    <property type="project" value="InterPro"/>
</dbReference>
<dbReference type="KEGG" id="fll:EI427_16395"/>
<dbReference type="Gene3D" id="3.20.20.30">
    <property type="entry name" value="Luciferase-like domain"/>
    <property type="match status" value="1"/>
</dbReference>
<dbReference type="Pfam" id="PF00296">
    <property type="entry name" value="Bac_luciferase"/>
    <property type="match status" value="1"/>
</dbReference>
<dbReference type="Proteomes" id="UP000267268">
    <property type="component" value="Chromosome 1"/>
</dbReference>
<dbReference type="RefSeq" id="WP_126616752.1">
    <property type="nucleotide sequence ID" value="NZ_CP034562.1"/>
</dbReference>
<dbReference type="GO" id="GO:0005829">
    <property type="term" value="C:cytosol"/>
    <property type="evidence" value="ECO:0007669"/>
    <property type="project" value="TreeGrafter"/>
</dbReference>
<evidence type="ECO:0000313" key="3">
    <source>
        <dbReference type="Proteomes" id="UP000267268"/>
    </source>
</evidence>
<reference evidence="2 3" key="1">
    <citation type="submission" date="2018-12" db="EMBL/GenBank/DDBJ databases">
        <title>Flammeovirga pectinis sp. nov., isolated from the gut of the Korean scallop, Patinopecten yessoensis.</title>
        <authorList>
            <person name="Bae J.-W."/>
            <person name="Jeong Y.-S."/>
            <person name="Kang W."/>
        </authorList>
    </citation>
    <scope>NUCLEOTIDE SEQUENCE [LARGE SCALE GENOMIC DNA]</scope>
    <source>
        <strain evidence="2 3">L12M1</strain>
    </source>
</reference>
<dbReference type="PANTHER" id="PTHR30137">
    <property type="entry name" value="LUCIFERASE-LIKE MONOOXYGENASE"/>
    <property type="match status" value="1"/>
</dbReference>
<sequence>MEQKIKIGLLDFGIRKTDYSSMGKILDVMEYAEHADRLGFSRIWLTEHHNYSSSDAWSSPQMLLPLILNNTDQINVGVAGVLLNYYSSY</sequence>
<keyword evidence="3" id="KW-1185">Reference proteome</keyword>
<dbReference type="CDD" id="cd00347">
    <property type="entry name" value="Flavin_utilizing_monoxygenases"/>
    <property type="match status" value="1"/>
</dbReference>
<dbReference type="PANTHER" id="PTHR30137:SF6">
    <property type="entry name" value="LUCIFERASE-LIKE MONOOXYGENASE"/>
    <property type="match status" value="1"/>
</dbReference>
<name>A0A3Q9FSM9_9BACT</name>
<gene>
    <name evidence="2" type="ORF">EI427_16395</name>
</gene>
<proteinExistence type="predicted"/>
<feature type="domain" description="Luciferase-like" evidence="1">
    <location>
        <begin position="14"/>
        <end position="84"/>
    </location>
</feature>
<dbReference type="OrthoDB" id="9780518at2"/>
<protein>
    <submittedName>
        <fullName evidence="2">LLM class flavin-dependent oxidoreductase</fullName>
    </submittedName>
</protein>
<evidence type="ECO:0000313" key="2">
    <source>
        <dbReference type="EMBL" id="AZQ63746.1"/>
    </source>
</evidence>
<evidence type="ECO:0000259" key="1">
    <source>
        <dbReference type="Pfam" id="PF00296"/>
    </source>
</evidence>
<organism evidence="2 3">
    <name type="scientific">Flammeovirga pectinis</name>
    <dbReference type="NCBI Taxonomy" id="2494373"/>
    <lineage>
        <taxon>Bacteria</taxon>
        <taxon>Pseudomonadati</taxon>
        <taxon>Bacteroidota</taxon>
        <taxon>Cytophagia</taxon>
        <taxon>Cytophagales</taxon>
        <taxon>Flammeovirgaceae</taxon>
        <taxon>Flammeovirga</taxon>
    </lineage>
</organism>
<dbReference type="InterPro" id="IPR011251">
    <property type="entry name" value="Luciferase-like_dom"/>
</dbReference>
<accession>A0A3Q9FSM9</accession>
<dbReference type="SUPFAM" id="SSF51679">
    <property type="entry name" value="Bacterial luciferase-like"/>
    <property type="match status" value="1"/>
</dbReference>
<dbReference type="EMBL" id="CP034562">
    <property type="protein sequence ID" value="AZQ63746.1"/>
    <property type="molecule type" value="Genomic_DNA"/>
</dbReference>